<dbReference type="PANTHER" id="PTHR37984:SF15">
    <property type="entry name" value="INTEGRASE CATALYTIC DOMAIN-CONTAINING PROTEIN"/>
    <property type="match status" value="1"/>
</dbReference>
<dbReference type="Proteomes" id="UP000230750">
    <property type="component" value="Unassembled WGS sequence"/>
</dbReference>
<dbReference type="EMBL" id="MRZV01000705">
    <property type="protein sequence ID" value="PIK45563.1"/>
    <property type="molecule type" value="Genomic_DNA"/>
</dbReference>
<name>A0A2G8KC58_STIJA</name>
<keyword evidence="3" id="KW-1185">Reference proteome</keyword>
<accession>A0A2G8KC58</accession>
<dbReference type="GO" id="GO:0003676">
    <property type="term" value="F:nucleic acid binding"/>
    <property type="evidence" value="ECO:0007669"/>
    <property type="project" value="InterPro"/>
</dbReference>
<reference evidence="2 3" key="1">
    <citation type="journal article" date="2017" name="PLoS Biol.">
        <title>The sea cucumber genome provides insights into morphological evolution and visceral regeneration.</title>
        <authorList>
            <person name="Zhang X."/>
            <person name="Sun L."/>
            <person name="Yuan J."/>
            <person name="Sun Y."/>
            <person name="Gao Y."/>
            <person name="Zhang L."/>
            <person name="Li S."/>
            <person name="Dai H."/>
            <person name="Hamel J.F."/>
            <person name="Liu C."/>
            <person name="Yu Y."/>
            <person name="Liu S."/>
            <person name="Lin W."/>
            <person name="Guo K."/>
            <person name="Jin S."/>
            <person name="Xu P."/>
            <person name="Storey K.B."/>
            <person name="Huan P."/>
            <person name="Zhang T."/>
            <person name="Zhou Y."/>
            <person name="Zhang J."/>
            <person name="Lin C."/>
            <person name="Li X."/>
            <person name="Xing L."/>
            <person name="Huo D."/>
            <person name="Sun M."/>
            <person name="Wang L."/>
            <person name="Mercier A."/>
            <person name="Li F."/>
            <person name="Yang H."/>
            <person name="Xiang J."/>
        </authorList>
    </citation>
    <scope>NUCLEOTIDE SEQUENCE [LARGE SCALE GENOMIC DNA]</scope>
    <source>
        <strain evidence="2">Shaxun</strain>
        <tissue evidence="2">Muscle</tissue>
    </source>
</reference>
<protein>
    <submittedName>
        <fullName evidence="2">Putative transposon Ty3-I Gag-Pol polyprotein</fullName>
    </submittedName>
</protein>
<dbReference type="AlphaFoldDB" id="A0A2G8KC58"/>
<dbReference type="PANTHER" id="PTHR37984">
    <property type="entry name" value="PROTEIN CBG26694"/>
    <property type="match status" value="1"/>
</dbReference>
<dbReference type="GO" id="GO:0015074">
    <property type="term" value="P:DNA integration"/>
    <property type="evidence" value="ECO:0007669"/>
    <property type="project" value="InterPro"/>
</dbReference>
<dbReference type="InterPro" id="IPR041588">
    <property type="entry name" value="Integrase_H2C2"/>
</dbReference>
<organism evidence="2 3">
    <name type="scientific">Stichopus japonicus</name>
    <name type="common">Sea cucumber</name>
    <dbReference type="NCBI Taxonomy" id="307972"/>
    <lineage>
        <taxon>Eukaryota</taxon>
        <taxon>Metazoa</taxon>
        <taxon>Echinodermata</taxon>
        <taxon>Eleutherozoa</taxon>
        <taxon>Echinozoa</taxon>
        <taxon>Holothuroidea</taxon>
        <taxon>Aspidochirotacea</taxon>
        <taxon>Aspidochirotida</taxon>
        <taxon>Stichopodidae</taxon>
        <taxon>Apostichopus</taxon>
    </lineage>
</organism>
<gene>
    <name evidence="2" type="ORF">BSL78_17578</name>
</gene>
<feature type="domain" description="Integrase catalytic" evidence="1">
    <location>
        <begin position="64"/>
        <end position="193"/>
    </location>
</feature>
<dbReference type="InterPro" id="IPR050951">
    <property type="entry name" value="Retrovirus_Pol_polyprotein"/>
</dbReference>
<dbReference type="OrthoDB" id="5858386at2759"/>
<evidence type="ECO:0000313" key="2">
    <source>
        <dbReference type="EMBL" id="PIK45563.1"/>
    </source>
</evidence>
<dbReference type="Gene3D" id="1.10.340.70">
    <property type="match status" value="1"/>
</dbReference>
<dbReference type="SUPFAM" id="SSF53098">
    <property type="entry name" value="Ribonuclease H-like"/>
    <property type="match status" value="1"/>
</dbReference>
<comment type="caution">
    <text evidence="2">The sequence shown here is derived from an EMBL/GenBank/DDBJ whole genome shotgun (WGS) entry which is preliminary data.</text>
</comment>
<dbReference type="Gene3D" id="3.30.420.10">
    <property type="entry name" value="Ribonuclease H-like superfamily/Ribonuclease H"/>
    <property type="match status" value="1"/>
</dbReference>
<dbReference type="PROSITE" id="PS50994">
    <property type="entry name" value="INTEGRASE"/>
    <property type="match status" value="1"/>
</dbReference>
<dbReference type="InterPro" id="IPR012337">
    <property type="entry name" value="RNaseH-like_sf"/>
</dbReference>
<dbReference type="FunFam" id="1.10.340.70:FF:000001">
    <property type="entry name" value="Retrovirus-related Pol polyprotein from transposon gypsy-like Protein"/>
    <property type="match status" value="1"/>
</dbReference>
<dbReference type="Pfam" id="PF00665">
    <property type="entry name" value="rve"/>
    <property type="match status" value="1"/>
</dbReference>
<evidence type="ECO:0000259" key="1">
    <source>
        <dbReference type="PROSITE" id="PS50994"/>
    </source>
</evidence>
<sequence length="193" mass="22017">MKLLESAHDDWGHQGIGRTLSILKARCFWPGQDKDVARYIKNCFTCTVTKAPTPKVRTPRRHLLAFRPFELVAIDFLKLDVGKGGYEDVLVITDAFTKFAQAIPCRNQTTPVVAKALREVVFPLWSSTKITSDRGRNFESNLIKELCKLYGITKTRTTPYYPQGNGQTERFNRTLCGMIRSLDPKKRRDGLSY</sequence>
<evidence type="ECO:0000313" key="3">
    <source>
        <dbReference type="Proteomes" id="UP000230750"/>
    </source>
</evidence>
<dbReference type="Pfam" id="PF17921">
    <property type="entry name" value="Integrase_H2C2"/>
    <property type="match status" value="1"/>
</dbReference>
<dbReference type="InterPro" id="IPR001584">
    <property type="entry name" value="Integrase_cat-core"/>
</dbReference>
<proteinExistence type="predicted"/>
<dbReference type="InterPro" id="IPR036397">
    <property type="entry name" value="RNaseH_sf"/>
</dbReference>